<dbReference type="InterPro" id="IPR011006">
    <property type="entry name" value="CheY-like_superfamily"/>
</dbReference>
<dbReference type="SUPFAM" id="SSF52172">
    <property type="entry name" value="CheY-like"/>
    <property type="match status" value="1"/>
</dbReference>
<name>A0A7S4MA45_9EUKA</name>
<dbReference type="InterPro" id="IPR001789">
    <property type="entry name" value="Sig_transdc_resp-reg_receiver"/>
</dbReference>
<evidence type="ECO:0000256" key="3">
    <source>
        <dbReference type="SAM" id="MobiDB-lite"/>
    </source>
</evidence>
<dbReference type="PANTHER" id="PTHR45339:SF5">
    <property type="entry name" value="HISTIDINE KINASE"/>
    <property type="match status" value="1"/>
</dbReference>
<dbReference type="Pfam" id="PF02518">
    <property type="entry name" value="HATPase_c"/>
    <property type="match status" value="1"/>
</dbReference>
<dbReference type="SUPFAM" id="SSF47384">
    <property type="entry name" value="Homodimeric domain of signal transducing histidine kinase"/>
    <property type="match status" value="1"/>
</dbReference>
<dbReference type="Gene3D" id="3.30.565.10">
    <property type="entry name" value="Histidine kinase-like ATPase, C-terminal domain"/>
    <property type="match status" value="1"/>
</dbReference>
<protein>
    <recommendedName>
        <fullName evidence="8">Histidine kinase</fullName>
    </recommendedName>
</protein>
<keyword evidence="4" id="KW-1133">Transmembrane helix</keyword>
<gene>
    <name evidence="7" type="ORF">VSP0166_LOCUS4791</name>
</gene>
<dbReference type="InterPro" id="IPR003594">
    <property type="entry name" value="HATPase_dom"/>
</dbReference>
<feature type="modified residue" description="4-aspartylphosphate" evidence="2">
    <location>
        <position position="787"/>
    </location>
</feature>
<feature type="compositionally biased region" description="Polar residues" evidence="3">
    <location>
        <begin position="10"/>
        <end position="21"/>
    </location>
</feature>
<dbReference type="Pfam" id="PF00512">
    <property type="entry name" value="HisKA"/>
    <property type="match status" value="1"/>
</dbReference>
<feature type="domain" description="Response regulatory" evidence="6">
    <location>
        <begin position="732"/>
        <end position="853"/>
    </location>
</feature>
<feature type="domain" description="Histidine kinase" evidence="5">
    <location>
        <begin position="433"/>
        <end position="670"/>
    </location>
</feature>
<dbReference type="CDD" id="cd17546">
    <property type="entry name" value="REC_hyHK_CKI1_RcsC-like"/>
    <property type="match status" value="1"/>
</dbReference>
<dbReference type="CDD" id="cd16922">
    <property type="entry name" value="HATPase_EvgS-ArcB-TorS-like"/>
    <property type="match status" value="1"/>
</dbReference>
<organism evidence="7">
    <name type="scientific">Vannella robusta</name>
    <dbReference type="NCBI Taxonomy" id="1487602"/>
    <lineage>
        <taxon>Eukaryota</taxon>
        <taxon>Amoebozoa</taxon>
        <taxon>Discosea</taxon>
        <taxon>Flabellinia</taxon>
        <taxon>Vannellidae</taxon>
        <taxon>Vannella</taxon>
    </lineage>
</organism>
<evidence type="ECO:0000256" key="4">
    <source>
        <dbReference type="SAM" id="Phobius"/>
    </source>
</evidence>
<proteinExistence type="predicted"/>
<dbReference type="PROSITE" id="PS50109">
    <property type="entry name" value="HIS_KIN"/>
    <property type="match status" value="1"/>
</dbReference>
<dbReference type="InterPro" id="IPR005467">
    <property type="entry name" value="His_kinase_dom"/>
</dbReference>
<dbReference type="AlphaFoldDB" id="A0A7S4MA45"/>
<dbReference type="SMART" id="SM00448">
    <property type="entry name" value="REC"/>
    <property type="match status" value="1"/>
</dbReference>
<dbReference type="EMBL" id="HBKP01006630">
    <property type="protein sequence ID" value="CAE2209934.1"/>
    <property type="molecule type" value="Transcribed_RNA"/>
</dbReference>
<dbReference type="InterPro" id="IPR036097">
    <property type="entry name" value="HisK_dim/P_sf"/>
</dbReference>
<feature type="transmembrane region" description="Helical" evidence="4">
    <location>
        <begin position="66"/>
        <end position="91"/>
    </location>
</feature>
<keyword evidence="4" id="KW-0472">Membrane</keyword>
<evidence type="ECO:0000259" key="5">
    <source>
        <dbReference type="PROSITE" id="PS50109"/>
    </source>
</evidence>
<dbReference type="SMART" id="SM00388">
    <property type="entry name" value="HisKA"/>
    <property type="match status" value="1"/>
</dbReference>
<feature type="region of interest" description="Disordered" evidence="3">
    <location>
        <begin position="693"/>
        <end position="714"/>
    </location>
</feature>
<dbReference type="InterPro" id="IPR003661">
    <property type="entry name" value="HisK_dim/P_dom"/>
</dbReference>
<keyword evidence="1 2" id="KW-0597">Phosphoprotein</keyword>
<keyword evidence="4" id="KW-0812">Transmembrane</keyword>
<dbReference type="GO" id="GO:0000155">
    <property type="term" value="F:phosphorelay sensor kinase activity"/>
    <property type="evidence" value="ECO:0007669"/>
    <property type="project" value="InterPro"/>
</dbReference>
<evidence type="ECO:0000256" key="2">
    <source>
        <dbReference type="PROSITE-ProRule" id="PRU00169"/>
    </source>
</evidence>
<dbReference type="InterPro" id="IPR058544">
    <property type="entry name" value="ETR1_N"/>
</dbReference>
<dbReference type="InterPro" id="IPR004358">
    <property type="entry name" value="Sig_transdc_His_kin-like_C"/>
</dbReference>
<dbReference type="Pfam" id="PF00072">
    <property type="entry name" value="Response_reg"/>
    <property type="match status" value="1"/>
</dbReference>
<dbReference type="PRINTS" id="PR00344">
    <property type="entry name" value="BCTRLSENSOR"/>
</dbReference>
<accession>A0A7S4MA45</accession>
<dbReference type="Pfam" id="PF25487">
    <property type="entry name" value="ETR1_N"/>
    <property type="match status" value="1"/>
</dbReference>
<evidence type="ECO:0008006" key="8">
    <source>
        <dbReference type="Google" id="ProtNLM"/>
    </source>
</evidence>
<evidence type="ECO:0000256" key="1">
    <source>
        <dbReference type="ARBA" id="ARBA00022553"/>
    </source>
</evidence>
<evidence type="ECO:0000313" key="7">
    <source>
        <dbReference type="EMBL" id="CAE2209934.1"/>
    </source>
</evidence>
<feature type="transmembrane region" description="Helical" evidence="4">
    <location>
        <begin position="111"/>
        <end position="129"/>
    </location>
</feature>
<feature type="region of interest" description="Disordered" evidence="3">
    <location>
        <begin position="1"/>
        <end position="21"/>
    </location>
</feature>
<sequence length="853" mass="94101">MQRRSVNPFGVQQPNDLENTNGVHAPLIIDTYSPEEDEFPDTKPKGEFVAPVESIGQADSRAQWQYVISSLAIAALLVCCVLLAVGVFTTTTGDYTTKEVMMMAVESTSDLAITVSYFIIPGSLAFIAFKRTDLSNTNPFILLFAGFIVSCGLTHLWFVPAPWFHLTKLVAITKMVCAVISVTTAVSCYSLISVALSVPTHEDVSNLERDKQSTHVKLRQLAVHNLSSQLKEATNQKEMAEIVSKEFSSILKCSGGAVFQHNGTEGISRLCSYGNIMAPEHLSLHLLKGMECTLILKKHGNDILGTTLDNYEERTYHSVLNPNSNTYLPPELSAQLSQLPFSHYLIFLVDQTTNEECTCFVNFFEREPQQLGFLEQIQLEQLITQVQLAFGKLLQLQIASQQAEILRAHNEVLVIAKESAELASQSKSDFLATVSHDIRTPMNAICGMTTVLEGMDNLDEEVSECVSIIAESSSALLSLIDDILDFSAIENGKKSMNKVIYNLPDELHRKLVMLRQTVPHQAPIHLRLAPIPKELPESVIGERNFVGRIVSNLLRNAIKFTSKGSVILQVSLLNKEFYGETRASKATGNLQSIGKCTVRIDVIDTGKGVRQEDTDKLFQPFERLSETTTEGSGLGLTICKRLVELMGGDIWVESTVGVGSTFSFTVPLEISAVAPQEHNIVVCGNYSSLQRETESGAMPAGPATGPATGPAGPSRVPMFGMEDPNDEKSKVRILIVEDNYINQKVLQRLLEKLGFYEVDVADRGDVGLKKIKKAIQRNNPYRIVFMDLHMPVMGGMEACKLIRERGYSVPYIIACTANAQNAIFEQFKEAGATDFISKPINFEKLSKIMESIN</sequence>
<dbReference type="CDD" id="cd00082">
    <property type="entry name" value="HisKA"/>
    <property type="match status" value="1"/>
</dbReference>
<dbReference type="SMART" id="SM00387">
    <property type="entry name" value="HATPase_c"/>
    <property type="match status" value="1"/>
</dbReference>
<dbReference type="PROSITE" id="PS50110">
    <property type="entry name" value="RESPONSE_REGULATORY"/>
    <property type="match status" value="1"/>
</dbReference>
<dbReference type="Gene3D" id="1.10.287.130">
    <property type="match status" value="1"/>
</dbReference>
<evidence type="ECO:0000259" key="6">
    <source>
        <dbReference type="PROSITE" id="PS50110"/>
    </source>
</evidence>
<dbReference type="Gene3D" id="3.40.50.2300">
    <property type="match status" value="1"/>
</dbReference>
<feature type="transmembrane region" description="Helical" evidence="4">
    <location>
        <begin position="141"/>
        <end position="159"/>
    </location>
</feature>
<reference evidence="7" key="1">
    <citation type="submission" date="2021-01" db="EMBL/GenBank/DDBJ databases">
        <authorList>
            <person name="Corre E."/>
            <person name="Pelletier E."/>
            <person name="Niang G."/>
            <person name="Scheremetjew M."/>
            <person name="Finn R."/>
            <person name="Kale V."/>
            <person name="Holt S."/>
            <person name="Cochrane G."/>
            <person name="Meng A."/>
            <person name="Brown T."/>
            <person name="Cohen L."/>
        </authorList>
    </citation>
    <scope>NUCLEOTIDE SEQUENCE</scope>
    <source>
        <strain evidence="7">DIVA3 518/3/11/1/6</strain>
    </source>
</reference>
<feature type="compositionally biased region" description="Low complexity" evidence="3">
    <location>
        <begin position="696"/>
        <end position="713"/>
    </location>
</feature>
<dbReference type="InterPro" id="IPR036890">
    <property type="entry name" value="HATPase_C_sf"/>
</dbReference>
<dbReference type="SUPFAM" id="SSF55874">
    <property type="entry name" value="ATPase domain of HSP90 chaperone/DNA topoisomerase II/histidine kinase"/>
    <property type="match status" value="1"/>
</dbReference>
<dbReference type="PANTHER" id="PTHR45339">
    <property type="entry name" value="HYBRID SIGNAL TRANSDUCTION HISTIDINE KINASE J"/>
    <property type="match status" value="1"/>
</dbReference>